<dbReference type="AlphaFoldDB" id="A0A0F9B2H5"/>
<gene>
    <name evidence="1" type="ORF">LCGC14_2580340</name>
</gene>
<sequence length="97" mass="10355">MKKRQRIKTKVGLALLLVAALALAIVPIRAWAQDTDTDGDGFTDDQESTDIRLMDGTLISTDPNTPDLFVILVPASPSNLPANPLEFVSKPPAEGGL</sequence>
<reference evidence="1" key="1">
    <citation type="journal article" date="2015" name="Nature">
        <title>Complex archaea that bridge the gap between prokaryotes and eukaryotes.</title>
        <authorList>
            <person name="Spang A."/>
            <person name="Saw J.H."/>
            <person name="Jorgensen S.L."/>
            <person name="Zaremba-Niedzwiedzka K."/>
            <person name="Martijn J."/>
            <person name="Lind A.E."/>
            <person name="van Eijk R."/>
            <person name="Schleper C."/>
            <person name="Guy L."/>
            <person name="Ettema T.J."/>
        </authorList>
    </citation>
    <scope>NUCLEOTIDE SEQUENCE</scope>
</reference>
<protein>
    <submittedName>
        <fullName evidence="1">Uncharacterized protein</fullName>
    </submittedName>
</protein>
<accession>A0A0F9B2H5</accession>
<proteinExistence type="predicted"/>
<organism evidence="1">
    <name type="scientific">marine sediment metagenome</name>
    <dbReference type="NCBI Taxonomy" id="412755"/>
    <lineage>
        <taxon>unclassified sequences</taxon>
        <taxon>metagenomes</taxon>
        <taxon>ecological metagenomes</taxon>
    </lineage>
</organism>
<dbReference type="EMBL" id="LAZR01043061">
    <property type="protein sequence ID" value="KKL07997.1"/>
    <property type="molecule type" value="Genomic_DNA"/>
</dbReference>
<comment type="caution">
    <text evidence="1">The sequence shown here is derived from an EMBL/GenBank/DDBJ whole genome shotgun (WGS) entry which is preliminary data.</text>
</comment>
<feature type="non-terminal residue" evidence="1">
    <location>
        <position position="97"/>
    </location>
</feature>
<name>A0A0F9B2H5_9ZZZZ</name>
<evidence type="ECO:0000313" key="1">
    <source>
        <dbReference type="EMBL" id="KKL07997.1"/>
    </source>
</evidence>